<dbReference type="RefSeq" id="WP_109688191.1">
    <property type="nucleotide sequence ID" value="NZ_QGGL01000006.1"/>
</dbReference>
<dbReference type="OrthoDB" id="2382278at2"/>
<dbReference type="InterPro" id="IPR035903">
    <property type="entry name" value="HesB-like_dom_sf"/>
</dbReference>
<comment type="caution">
    <text evidence="1">The sequence shown here is derived from an EMBL/GenBank/DDBJ whole genome shotgun (WGS) entry which is preliminary data.</text>
</comment>
<dbReference type="SUPFAM" id="SSF89360">
    <property type="entry name" value="HesB-like domain"/>
    <property type="match status" value="1"/>
</dbReference>
<dbReference type="Proteomes" id="UP000245634">
    <property type="component" value="Unassembled WGS sequence"/>
</dbReference>
<evidence type="ECO:0000313" key="2">
    <source>
        <dbReference type="Proteomes" id="UP000245634"/>
    </source>
</evidence>
<proteinExistence type="predicted"/>
<keyword evidence="2" id="KW-1185">Reference proteome</keyword>
<dbReference type="Gene3D" id="2.60.300.12">
    <property type="entry name" value="HesB-like domain"/>
    <property type="match status" value="1"/>
</dbReference>
<gene>
    <name evidence="1" type="ORF">C7459_10629</name>
</gene>
<dbReference type="AlphaFoldDB" id="A0A316D993"/>
<accession>A0A316D993</accession>
<dbReference type="EMBL" id="QGGL01000006">
    <property type="protein sequence ID" value="PWK13751.1"/>
    <property type="molecule type" value="Genomic_DNA"/>
</dbReference>
<reference evidence="1 2" key="1">
    <citation type="submission" date="2018-05" db="EMBL/GenBank/DDBJ databases">
        <title>Genomic Encyclopedia of Type Strains, Phase IV (KMG-IV): sequencing the most valuable type-strain genomes for metagenomic binning, comparative biology and taxonomic classification.</title>
        <authorList>
            <person name="Goeker M."/>
        </authorList>
    </citation>
    <scope>NUCLEOTIDE SEQUENCE [LARGE SCALE GENOMIC DNA]</scope>
    <source>
        <strain evidence="1 2">DSM 18773</strain>
    </source>
</reference>
<organism evidence="1 2">
    <name type="scientific">Tumebacillus permanentifrigoris</name>
    <dbReference type="NCBI Taxonomy" id="378543"/>
    <lineage>
        <taxon>Bacteria</taxon>
        <taxon>Bacillati</taxon>
        <taxon>Bacillota</taxon>
        <taxon>Bacilli</taxon>
        <taxon>Bacillales</taxon>
        <taxon>Alicyclobacillaceae</taxon>
        <taxon>Tumebacillus</taxon>
    </lineage>
</organism>
<name>A0A316D993_9BACL</name>
<sequence>MKFHLVLDEPREHDRRLEVRGLHFAVDAFAASYIEQVTVDFDEYEDSFIVINEAGPNSAC</sequence>
<protein>
    <submittedName>
        <fullName evidence="1">Uncharacterized protein</fullName>
    </submittedName>
</protein>
<evidence type="ECO:0000313" key="1">
    <source>
        <dbReference type="EMBL" id="PWK13751.1"/>
    </source>
</evidence>